<keyword evidence="3" id="KW-1185">Reference proteome</keyword>
<reference evidence="2" key="1">
    <citation type="submission" date="2022-03" db="EMBL/GenBank/DDBJ databases">
        <authorList>
            <person name="Martin H S."/>
        </authorList>
    </citation>
    <scope>NUCLEOTIDE SEQUENCE</scope>
</reference>
<evidence type="ECO:0000256" key="1">
    <source>
        <dbReference type="SAM" id="MobiDB-lite"/>
    </source>
</evidence>
<organism evidence="2 3">
    <name type="scientific">Iphiclides podalirius</name>
    <name type="common">scarce swallowtail</name>
    <dbReference type="NCBI Taxonomy" id="110791"/>
    <lineage>
        <taxon>Eukaryota</taxon>
        <taxon>Metazoa</taxon>
        <taxon>Ecdysozoa</taxon>
        <taxon>Arthropoda</taxon>
        <taxon>Hexapoda</taxon>
        <taxon>Insecta</taxon>
        <taxon>Pterygota</taxon>
        <taxon>Neoptera</taxon>
        <taxon>Endopterygota</taxon>
        <taxon>Lepidoptera</taxon>
        <taxon>Glossata</taxon>
        <taxon>Ditrysia</taxon>
        <taxon>Papilionoidea</taxon>
        <taxon>Papilionidae</taxon>
        <taxon>Papilioninae</taxon>
        <taxon>Iphiclides</taxon>
    </lineage>
</organism>
<sequence>MHSTSRTKDGIQSGRGAVTRSHSSRRRPADLGGLLRHAHESRLDRCEIRAASADARTGRRAAQLRRRPRSGQRANVNDLVLCLGVLFASQCAAAAAPPASVATRNAHTCGLMISAARFLSDPYRDGGAKTIASAGPPGAGWCGRRGGADRIPDPKVKTSTRIIIRTARPGQVRETNAVDLPSIPMPRTRPADGIGLNVRVVPRLWS</sequence>
<evidence type="ECO:0000313" key="3">
    <source>
        <dbReference type="Proteomes" id="UP000837857"/>
    </source>
</evidence>
<gene>
    <name evidence="2" type="ORF">IPOD504_LOCUS2820</name>
</gene>
<dbReference type="EMBL" id="OW152824">
    <property type="protein sequence ID" value="CAH2040808.1"/>
    <property type="molecule type" value="Genomic_DNA"/>
</dbReference>
<evidence type="ECO:0000313" key="2">
    <source>
        <dbReference type="EMBL" id="CAH2040808.1"/>
    </source>
</evidence>
<proteinExistence type="predicted"/>
<accession>A0ABN8HT49</accession>
<name>A0ABN8HT49_9NEOP</name>
<protein>
    <submittedName>
        <fullName evidence="2">Uncharacterized protein</fullName>
    </submittedName>
</protein>
<feature type="non-terminal residue" evidence="2">
    <location>
        <position position="1"/>
    </location>
</feature>
<feature type="region of interest" description="Disordered" evidence="1">
    <location>
        <begin position="1"/>
        <end position="36"/>
    </location>
</feature>
<dbReference type="Proteomes" id="UP000837857">
    <property type="component" value="Chromosome 12"/>
</dbReference>